<sequence>MPTAGPMTHDELMSLPPTIDLDTANGVLGIGRTTGYALAKRGQYPVRLLPGSRAYRVSRYDLYRHLGVVVEESTSEVA</sequence>
<evidence type="ECO:0000313" key="2">
    <source>
        <dbReference type="Proteomes" id="UP001432060"/>
    </source>
</evidence>
<dbReference type="EMBL" id="CP109019">
    <property type="protein sequence ID" value="WUT84433.1"/>
    <property type="molecule type" value="Genomic_DNA"/>
</dbReference>
<keyword evidence="2" id="KW-1185">Reference proteome</keyword>
<organism evidence="1 2">
    <name type="scientific">Streptomyces melanogenes</name>
    <dbReference type="NCBI Taxonomy" id="67326"/>
    <lineage>
        <taxon>Bacteria</taxon>
        <taxon>Bacillati</taxon>
        <taxon>Actinomycetota</taxon>
        <taxon>Actinomycetes</taxon>
        <taxon>Kitasatosporales</taxon>
        <taxon>Streptomycetaceae</taxon>
        <taxon>Streptomyces</taxon>
    </lineage>
</organism>
<dbReference type="RefSeq" id="WP_329400800.1">
    <property type="nucleotide sequence ID" value="NZ_CP109019.1"/>
</dbReference>
<reference evidence="1" key="1">
    <citation type="submission" date="2022-10" db="EMBL/GenBank/DDBJ databases">
        <title>The complete genomes of actinobacterial strains from the NBC collection.</title>
        <authorList>
            <person name="Joergensen T.S."/>
            <person name="Alvarez Arevalo M."/>
            <person name="Sterndorff E.B."/>
            <person name="Faurdal D."/>
            <person name="Vuksanovic O."/>
            <person name="Mourched A.-S."/>
            <person name="Charusanti P."/>
            <person name="Shaw S."/>
            <person name="Blin K."/>
            <person name="Weber T."/>
        </authorList>
    </citation>
    <scope>NUCLEOTIDE SEQUENCE</scope>
    <source>
        <strain evidence="1">NBC_00668</strain>
    </source>
</reference>
<dbReference type="Proteomes" id="UP001432060">
    <property type="component" value="Chromosome"/>
</dbReference>
<name>A0ABZ1XLN5_9ACTN</name>
<proteinExistence type="predicted"/>
<protein>
    <submittedName>
        <fullName evidence="1">Integrase</fullName>
    </submittedName>
</protein>
<evidence type="ECO:0000313" key="1">
    <source>
        <dbReference type="EMBL" id="WUT84433.1"/>
    </source>
</evidence>
<accession>A0ABZ1XLN5</accession>
<gene>
    <name evidence="1" type="ORF">OG515_20700</name>
</gene>